<organism evidence="7 8">
    <name type="scientific">Pseudomyxococcus hansupus</name>
    <dbReference type="NCBI Taxonomy" id="1297742"/>
    <lineage>
        <taxon>Bacteria</taxon>
        <taxon>Pseudomonadati</taxon>
        <taxon>Myxococcota</taxon>
        <taxon>Myxococcia</taxon>
        <taxon>Myxococcales</taxon>
        <taxon>Cystobacterineae</taxon>
        <taxon>Myxococcaceae</taxon>
        <taxon>Pseudomyxococcus</taxon>
    </lineage>
</organism>
<comment type="subcellular location">
    <subcellularLocation>
        <location evidence="1">Membrane</location>
        <topology evidence="1">Multi-pass membrane protein</topology>
    </subcellularLocation>
</comment>
<dbReference type="PANTHER" id="PTHR38480:SF1">
    <property type="entry name" value="SLR0254 PROTEIN"/>
    <property type="match status" value="1"/>
</dbReference>
<feature type="domain" description="RDD" evidence="6">
    <location>
        <begin position="30"/>
        <end position="156"/>
    </location>
</feature>
<evidence type="ECO:0000256" key="1">
    <source>
        <dbReference type="ARBA" id="ARBA00004141"/>
    </source>
</evidence>
<keyword evidence="8" id="KW-1185">Reference proteome</keyword>
<feature type="transmembrane region" description="Helical" evidence="5">
    <location>
        <begin position="67"/>
        <end position="91"/>
    </location>
</feature>
<accession>A0A0H4XHF6</accession>
<evidence type="ECO:0000313" key="7">
    <source>
        <dbReference type="EMBL" id="AKQ67662.1"/>
    </source>
</evidence>
<reference evidence="7 8" key="1">
    <citation type="journal article" date="2016" name="PLoS ONE">
        <title>Complete Genome Sequence and Comparative Genomics of a Novel Myxobacterium Myxococcus hansupus.</title>
        <authorList>
            <person name="Sharma G."/>
            <person name="Narwani T."/>
            <person name="Subramanian S."/>
        </authorList>
    </citation>
    <scope>NUCLEOTIDE SEQUENCE [LARGE SCALE GENOMIC DNA]</scope>
    <source>
        <strain evidence="8">mixupus</strain>
    </source>
</reference>
<evidence type="ECO:0000256" key="5">
    <source>
        <dbReference type="SAM" id="Phobius"/>
    </source>
</evidence>
<gene>
    <name evidence="7" type="ORF">A176_004574</name>
</gene>
<dbReference type="EMBL" id="CP012109">
    <property type="protein sequence ID" value="AKQ67662.1"/>
    <property type="molecule type" value="Genomic_DNA"/>
</dbReference>
<dbReference type="PANTHER" id="PTHR38480">
    <property type="entry name" value="SLR0254 PROTEIN"/>
    <property type="match status" value="1"/>
</dbReference>
<keyword evidence="3 5" id="KW-1133">Transmembrane helix</keyword>
<dbReference type="Pfam" id="PF06271">
    <property type="entry name" value="RDD"/>
    <property type="match status" value="1"/>
</dbReference>
<sequence>MSVTTATDTLLDGTHTVLTPEYVEFRFTLAGLYSRFLAWLVDAVIVLAISTGILMAINVVMMAAPGFASALGIVIYFLVDWGYAITLETVWSGRTVGKRVMSLRVIQESGVRIGFYHAALRNLARPVDRLPVFYLVGGISALASRSQQRLGDMLAGTLVVRERRLRVPSALGATGDEGLLADPLFVARVKRLSSEEREVVLTAALRREELRMEARLRLFAALGARLQDALAMEKPAHLSDEKWALLVAAALLPPKQKARSTPPRRATA</sequence>
<dbReference type="KEGG" id="mym:A176_004574"/>
<feature type="transmembrane region" description="Helical" evidence="5">
    <location>
        <begin position="36"/>
        <end position="61"/>
    </location>
</feature>
<dbReference type="RefSeq" id="WP_002638966.1">
    <property type="nucleotide sequence ID" value="NZ_CP012109.1"/>
</dbReference>
<dbReference type="InterPro" id="IPR010432">
    <property type="entry name" value="RDD"/>
</dbReference>
<name>A0A0H4XHF6_9BACT</name>
<evidence type="ECO:0000313" key="8">
    <source>
        <dbReference type="Proteomes" id="UP000009026"/>
    </source>
</evidence>
<evidence type="ECO:0000256" key="2">
    <source>
        <dbReference type="ARBA" id="ARBA00022692"/>
    </source>
</evidence>
<dbReference type="PATRIC" id="fig|1297742.4.peg.4619"/>
<keyword evidence="4 5" id="KW-0472">Membrane</keyword>
<dbReference type="GO" id="GO:0016020">
    <property type="term" value="C:membrane"/>
    <property type="evidence" value="ECO:0007669"/>
    <property type="project" value="UniProtKB-SubCell"/>
</dbReference>
<evidence type="ECO:0000259" key="6">
    <source>
        <dbReference type="Pfam" id="PF06271"/>
    </source>
</evidence>
<evidence type="ECO:0000256" key="4">
    <source>
        <dbReference type="ARBA" id="ARBA00023136"/>
    </source>
</evidence>
<dbReference type="STRING" id="1297742.A176_004574"/>
<dbReference type="eggNOG" id="COG1714">
    <property type="taxonomic scope" value="Bacteria"/>
</dbReference>
<proteinExistence type="predicted"/>
<dbReference type="Proteomes" id="UP000009026">
    <property type="component" value="Chromosome"/>
</dbReference>
<dbReference type="OrthoDB" id="9787732at2"/>
<protein>
    <submittedName>
        <fullName evidence="7">RDD domain protein</fullName>
    </submittedName>
</protein>
<dbReference type="AlphaFoldDB" id="A0A0H4XHF6"/>
<evidence type="ECO:0000256" key="3">
    <source>
        <dbReference type="ARBA" id="ARBA00022989"/>
    </source>
</evidence>
<keyword evidence="2 5" id="KW-0812">Transmembrane</keyword>